<evidence type="ECO:0000259" key="2">
    <source>
        <dbReference type="Pfam" id="PF12724"/>
    </source>
</evidence>
<dbReference type="EMBL" id="JAHLOQ010000024">
    <property type="protein sequence ID" value="MBU5336598.1"/>
    <property type="molecule type" value="Genomic_DNA"/>
</dbReference>
<keyword evidence="1" id="KW-0812">Transmembrane</keyword>
<evidence type="ECO:0000313" key="3">
    <source>
        <dbReference type="EMBL" id="MBU5336598.1"/>
    </source>
</evidence>
<evidence type="ECO:0000313" key="4">
    <source>
        <dbReference type="Proteomes" id="UP001196301"/>
    </source>
</evidence>
<keyword evidence="1" id="KW-1133">Transmembrane helix</keyword>
<name>A0ABS6DXM3_9FIRM</name>
<dbReference type="InterPro" id="IPR026816">
    <property type="entry name" value="Flavodoxin_dom"/>
</dbReference>
<dbReference type="PANTHER" id="PTHR38030:SF2">
    <property type="entry name" value="PROTOPORPHYRINOGEN IX DEHYDROGENASE [QUINONE]"/>
    <property type="match status" value="1"/>
</dbReference>
<organism evidence="3 4">
    <name type="scientific">Intestinibacter bartlettii</name>
    <dbReference type="NCBI Taxonomy" id="261299"/>
    <lineage>
        <taxon>Bacteria</taxon>
        <taxon>Bacillati</taxon>
        <taxon>Bacillota</taxon>
        <taxon>Clostridia</taxon>
        <taxon>Peptostreptococcales</taxon>
        <taxon>Peptostreptococcaceae</taxon>
        <taxon>Intestinibacter</taxon>
    </lineage>
</organism>
<dbReference type="Pfam" id="PF12724">
    <property type="entry name" value="Flavodoxin_5"/>
    <property type="match status" value="1"/>
</dbReference>
<dbReference type="InterPro" id="IPR052200">
    <property type="entry name" value="Protoporphyrinogen_IX_DH"/>
</dbReference>
<dbReference type="PANTHER" id="PTHR38030">
    <property type="entry name" value="PROTOPORPHYRINOGEN IX DEHYDROGENASE [MENAQUINONE]"/>
    <property type="match status" value="1"/>
</dbReference>
<comment type="caution">
    <text evidence="3">The sequence shown here is derived from an EMBL/GenBank/DDBJ whole genome shotgun (WGS) entry which is preliminary data.</text>
</comment>
<accession>A0ABS6DXM3</accession>
<keyword evidence="1" id="KW-0472">Membrane</keyword>
<protein>
    <submittedName>
        <fullName evidence="3">Flavodoxin domain-containing protein</fullName>
    </submittedName>
</protein>
<sequence>MSKTVIIYKTKYNSTKKYAGWLAIKIDADLYELSDIRSSDLKNYDTIIFGGSIENGYIRGIEFIKDNIDKIKDKKIIVFYVGLGLYSLSEIMAFNFLPTYKYKNIHFFELIGDFDYKKLTFIDKIRVMYGSGKIASNLIDCKSYVKSAKKENLNDILKYLQTNNM</sequence>
<evidence type="ECO:0000256" key="1">
    <source>
        <dbReference type="SAM" id="Phobius"/>
    </source>
</evidence>
<dbReference type="RefSeq" id="WP_216569974.1">
    <property type="nucleotide sequence ID" value="NZ_JAHLOQ010000024.1"/>
</dbReference>
<feature type="domain" description="Flavodoxin" evidence="2">
    <location>
        <begin position="5"/>
        <end position="126"/>
    </location>
</feature>
<keyword evidence="4" id="KW-1185">Reference proteome</keyword>
<dbReference type="Proteomes" id="UP001196301">
    <property type="component" value="Unassembled WGS sequence"/>
</dbReference>
<proteinExistence type="predicted"/>
<reference evidence="3 4" key="1">
    <citation type="submission" date="2021-06" db="EMBL/GenBank/DDBJ databases">
        <authorList>
            <person name="Sun Q."/>
            <person name="Li D."/>
        </authorList>
    </citation>
    <scope>NUCLEOTIDE SEQUENCE [LARGE SCALE GENOMIC DNA]</scope>
    <source>
        <strain evidence="3 4">N19</strain>
    </source>
</reference>
<gene>
    <name evidence="3" type="ORF">KQI20_09120</name>
</gene>
<feature type="transmembrane region" description="Helical" evidence="1">
    <location>
        <begin position="77"/>
        <end position="97"/>
    </location>
</feature>